<proteinExistence type="predicted"/>
<reference evidence="3" key="1">
    <citation type="journal article" date="2019" name="Int. J. Syst. Evol. Microbiol.">
        <title>The Global Catalogue of Microorganisms (GCM) 10K type strain sequencing project: providing services to taxonomists for standard genome sequencing and annotation.</title>
        <authorList>
            <consortium name="The Broad Institute Genomics Platform"/>
            <consortium name="The Broad Institute Genome Sequencing Center for Infectious Disease"/>
            <person name="Wu L."/>
            <person name="Ma J."/>
        </authorList>
    </citation>
    <scope>NUCLEOTIDE SEQUENCE [LARGE SCALE GENOMIC DNA]</scope>
    <source>
        <strain evidence="3">CGMCC 4.7246</strain>
    </source>
</reference>
<evidence type="ECO:0000313" key="3">
    <source>
        <dbReference type="Proteomes" id="UP001596220"/>
    </source>
</evidence>
<feature type="region of interest" description="Disordered" evidence="1">
    <location>
        <begin position="13"/>
        <end position="42"/>
    </location>
</feature>
<name>A0ABW1PHS7_9PSEU</name>
<comment type="caution">
    <text evidence="2">The sequence shown here is derived from an EMBL/GenBank/DDBJ whole genome shotgun (WGS) entry which is preliminary data.</text>
</comment>
<keyword evidence="3" id="KW-1185">Reference proteome</keyword>
<gene>
    <name evidence="2" type="ORF">ACFP3R_34965</name>
</gene>
<dbReference type="EMBL" id="JBHSQO010000065">
    <property type="protein sequence ID" value="MFC6094497.1"/>
    <property type="molecule type" value="Genomic_DNA"/>
</dbReference>
<evidence type="ECO:0000313" key="2">
    <source>
        <dbReference type="EMBL" id="MFC6094497.1"/>
    </source>
</evidence>
<sequence>MTATPIFDELASRYLSEEAATGGRAPRPPRTPDEDEPQWPGVGVLEQWWSQCARTVG</sequence>
<dbReference type="Proteomes" id="UP001596220">
    <property type="component" value="Unassembled WGS sequence"/>
</dbReference>
<evidence type="ECO:0000256" key="1">
    <source>
        <dbReference type="SAM" id="MobiDB-lite"/>
    </source>
</evidence>
<dbReference type="RefSeq" id="WP_380642805.1">
    <property type="nucleotide sequence ID" value="NZ_JBHSQO010000065.1"/>
</dbReference>
<organism evidence="2 3">
    <name type="scientific">Saccharothrix lopnurensis</name>
    <dbReference type="NCBI Taxonomy" id="1670621"/>
    <lineage>
        <taxon>Bacteria</taxon>
        <taxon>Bacillati</taxon>
        <taxon>Actinomycetota</taxon>
        <taxon>Actinomycetes</taxon>
        <taxon>Pseudonocardiales</taxon>
        <taxon>Pseudonocardiaceae</taxon>
        <taxon>Saccharothrix</taxon>
    </lineage>
</organism>
<protein>
    <submittedName>
        <fullName evidence="2">Uncharacterized protein</fullName>
    </submittedName>
</protein>
<accession>A0ABW1PHS7</accession>